<dbReference type="Pfam" id="PF11047">
    <property type="entry name" value="SopD"/>
    <property type="match status" value="1"/>
</dbReference>
<dbReference type="RefSeq" id="WP_168826765.1">
    <property type="nucleotide sequence ID" value="NZ_JABAEB010000011.1"/>
</dbReference>
<organism evidence="1 2">
    <name type="scientific">Shewanella oncorhynchi</name>
    <dbReference type="NCBI Taxonomy" id="2726434"/>
    <lineage>
        <taxon>Bacteria</taxon>
        <taxon>Pseudomonadati</taxon>
        <taxon>Pseudomonadota</taxon>
        <taxon>Gammaproteobacteria</taxon>
        <taxon>Alteromonadales</taxon>
        <taxon>Shewanellaceae</taxon>
        <taxon>Shewanella</taxon>
    </lineage>
</organism>
<comment type="caution">
    <text evidence="1">The sequence shown here is derived from an EMBL/GenBank/DDBJ whole genome shotgun (WGS) entry which is preliminary data.</text>
</comment>
<reference evidence="1 2" key="1">
    <citation type="submission" date="2020-04" db="EMBL/GenBank/DDBJ databases">
        <title>The first description of lens atrophy caused by putative novel Shewanella sp. that is a new emerging pathogen for cultured rainbow trout?</title>
        <authorList>
            <person name="Saticioglu I.B."/>
            <person name="Duman M."/>
            <person name="Altun S."/>
        </authorList>
    </citation>
    <scope>NUCLEOTIDE SEQUENCE [LARGE SCALE GENOMIC DNA]</scope>
    <source>
        <strain evidence="1 2">S-1</strain>
    </source>
</reference>
<accession>A0ABX1KTE9</accession>
<gene>
    <name evidence="1" type="ORF">HGO26_17325</name>
</gene>
<evidence type="ECO:0000313" key="2">
    <source>
        <dbReference type="Proteomes" id="UP000527352"/>
    </source>
</evidence>
<evidence type="ECO:0000313" key="1">
    <source>
        <dbReference type="EMBL" id="NLQ24633.1"/>
    </source>
</evidence>
<dbReference type="EMBL" id="JABAEB010000011">
    <property type="protein sequence ID" value="NLQ24633.1"/>
    <property type="molecule type" value="Genomic_DNA"/>
</dbReference>
<name>A0ABX1KTE9_9GAMM</name>
<dbReference type="Proteomes" id="UP000527352">
    <property type="component" value="Unassembled WGS sequence"/>
</dbReference>
<proteinExistence type="predicted"/>
<dbReference type="InterPro" id="IPR022747">
    <property type="entry name" value="SopD"/>
</dbReference>
<sequence length="541" mass="59820">MTVEVALGRQHTYHFNESRLERVLTANTLDEAGKMGLLDKILDWFRGGVKLEAIQALYQQVTQPGVLTPSQVAQRFCALRNLAVDQHQTKFKLALGDNGEQWRMLLSIGGRTIYQTDNRDIDTHFYQVAAVKTTITASDDLRKMASSLTLEKYIEGNIQCMSDNQVVQQALRNSLTDPRFSSEKFTGILPNDSEAATFVAQFGDLQWTFSNRAETNGEFRGGLLKNALSSSDYKNIGDLVAKGFMSCEDNFLRYAVTPSRYELLNYVTAHGMEDEGLIRVLYQAKVGNTNLGALYGLPAPKDAPQLDNFDDFVLCDEDINLGESQADVYADEATFYQGIGQHQTTTTGDNCYKLLQLDINEGLHYLATKANPYKFHGGMQNAFDYLVGRNSGAIALRNCITCAKAIDVNMGLMLARQNDSVVPLKFWEAIDTRAGVISQVTAQSQTIGLSPEQSVSSLLFSALPQGKRAIVTVPVSGGKDSHAMNFFHFDSGKCFLVDGQNGKSYDLQHPEDRTALDSQYNAQGRDLAPITLHTTGDLPKF</sequence>
<protein>
    <submittedName>
        <fullName evidence="1">Uncharacterized protein</fullName>
    </submittedName>
</protein>
<dbReference type="Gene3D" id="3.30.2440.10">
    <property type="entry name" value="Secreted effector protein SifA"/>
    <property type="match status" value="1"/>
</dbReference>
<keyword evidence="2" id="KW-1185">Reference proteome</keyword>